<name>A0A086AL07_FLAHY</name>
<evidence type="ECO:0000313" key="3">
    <source>
        <dbReference type="EMBL" id="OXA97330.1"/>
    </source>
</evidence>
<comment type="caution">
    <text evidence="2">The sequence shown here is derived from an EMBL/GenBank/DDBJ whole genome shotgun (WGS) entry which is preliminary data.</text>
</comment>
<dbReference type="eggNOG" id="ENOG5030R5V">
    <property type="taxonomic scope" value="Bacteria"/>
</dbReference>
<gene>
    <name evidence="3" type="ORF">B0A62_03520</name>
    <name evidence="2" type="ORF">IW20_08520</name>
</gene>
<dbReference type="Proteomes" id="UP000198424">
    <property type="component" value="Unassembled WGS sequence"/>
</dbReference>
<accession>A0A086AL07</accession>
<keyword evidence="1" id="KW-0812">Transmembrane</keyword>
<keyword evidence="1" id="KW-1133">Transmembrane helix</keyword>
<evidence type="ECO:0000313" key="2">
    <source>
        <dbReference type="EMBL" id="KFF17371.1"/>
    </source>
</evidence>
<evidence type="ECO:0000313" key="5">
    <source>
        <dbReference type="Proteomes" id="UP000198424"/>
    </source>
</evidence>
<protein>
    <submittedName>
        <fullName evidence="2">Uncharacterized protein</fullName>
    </submittedName>
</protein>
<dbReference type="STRING" id="991.IW20_08520"/>
<organism evidence="2 4">
    <name type="scientific">Flavobacterium hydatis</name>
    <name type="common">Cytophaga aquatilis</name>
    <dbReference type="NCBI Taxonomy" id="991"/>
    <lineage>
        <taxon>Bacteria</taxon>
        <taxon>Pseudomonadati</taxon>
        <taxon>Bacteroidota</taxon>
        <taxon>Flavobacteriia</taxon>
        <taxon>Flavobacteriales</taxon>
        <taxon>Flavobacteriaceae</taxon>
        <taxon>Flavobacterium</taxon>
    </lineage>
</organism>
<dbReference type="Proteomes" id="UP000028712">
    <property type="component" value="Unassembled WGS sequence"/>
</dbReference>
<reference evidence="2 4" key="1">
    <citation type="submission" date="2014-07" db="EMBL/GenBank/DDBJ databases">
        <title>Genome of Flavobacterium hydatis DSM 2063.</title>
        <authorList>
            <person name="Pipes S.E."/>
            <person name="Stropko S.J."/>
            <person name="Newman J.D."/>
        </authorList>
    </citation>
    <scope>NUCLEOTIDE SEQUENCE [LARGE SCALE GENOMIC DNA]</scope>
    <source>
        <strain evidence="2 4">DSM 2063</strain>
    </source>
</reference>
<keyword evidence="5" id="KW-1185">Reference proteome</keyword>
<dbReference type="AlphaFoldDB" id="A0A086AL07"/>
<evidence type="ECO:0000256" key="1">
    <source>
        <dbReference type="SAM" id="Phobius"/>
    </source>
</evidence>
<dbReference type="EMBL" id="MUGY01000003">
    <property type="protein sequence ID" value="OXA97330.1"/>
    <property type="molecule type" value="Genomic_DNA"/>
</dbReference>
<feature type="transmembrane region" description="Helical" evidence="1">
    <location>
        <begin position="19"/>
        <end position="36"/>
    </location>
</feature>
<dbReference type="RefSeq" id="WP_035620792.1">
    <property type="nucleotide sequence ID" value="NZ_JBEWQG010000003.1"/>
</dbReference>
<dbReference type="OrthoDB" id="1368902at2"/>
<dbReference type="EMBL" id="JPRM01000010">
    <property type="protein sequence ID" value="KFF17371.1"/>
    <property type="molecule type" value="Genomic_DNA"/>
</dbReference>
<sequence>MKNTIISPILNELKYYQDYFLFLIVVLAGVFMKIYLAIQKGKKPRLSWFLAEAVISFFVAFSVYAVCDQYLSINKMFTYVICAWGGSLSTLIHSEVEALISSFFDGLKAMIKLKIKKS</sequence>
<reference evidence="3 5" key="2">
    <citation type="submission" date="2016-11" db="EMBL/GenBank/DDBJ databases">
        <title>Whole genomes of Flavobacteriaceae.</title>
        <authorList>
            <person name="Stine C."/>
            <person name="Li C."/>
            <person name="Tadesse D."/>
        </authorList>
    </citation>
    <scope>NUCLEOTIDE SEQUENCE [LARGE SCALE GENOMIC DNA]</scope>
    <source>
        <strain evidence="3 5">ATCC 29551</strain>
    </source>
</reference>
<evidence type="ECO:0000313" key="4">
    <source>
        <dbReference type="Proteomes" id="UP000028712"/>
    </source>
</evidence>
<keyword evidence="1" id="KW-0472">Membrane</keyword>
<feature type="transmembrane region" description="Helical" evidence="1">
    <location>
        <begin position="48"/>
        <end position="66"/>
    </location>
</feature>
<proteinExistence type="predicted"/>